<evidence type="ECO:0000256" key="1">
    <source>
        <dbReference type="SAM" id="MobiDB-lite"/>
    </source>
</evidence>
<gene>
    <name evidence="2" type="ORF">GUITHDRAFT_152390</name>
</gene>
<organism evidence="2">
    <name type="scientific">Guillardia theta (strain CCMP2712)</name>
    <name type="common">Cryptophyte</name>
    <dbReference type="NCBI Taxonomy" id="905079"/>
    <lineage>
        <taxon>Eukaryota</taxon>
        <taxon>Cryptophyceae</taxon>
        <taxon>Pyrenomonadales</taxon>
        <taxon>Geminigeraceae</taxon>
        <taxon>Guillardia</taxon>
    </lineage>
</organism>
<name>L1JDW3_GUITC</name>
<reference evidence="4" key="2">
    <citation type="submission" date="2012-11" db="EMBL/GenBank/DDBJ databases">
        <authorList>
            <person name="Kuo A."/>
            <person name="Curtis B.A."/>
            <person name="Tanifuji G."/>
            <person name="Burki F."/>
            <person name="Gruber A."/>
            <person name="Irimia M."/>
            <person name="Maruyama S."/>
            <person name="Arias M.C."/>
            <person name="Ball S.G."/>
            <person name="Gile G.H."/>
            <person name="Hirakawa Y."/>
            <person name="Hopkins J.F."/>
            <person name="Rensing S.A."/>
            <person name="Schmutz J."/>
            <person name="Symeonidi A."/>
            <person name="Elias M."/>
            <person name="Eveleigh R.J."/>
            <person name="Herman E.K."/>
            <person name="Klute M.J."/>
            <person name="Nakayama T."/>
            <person name="Obornik M."/>
            <person name="Reyes-Prieto A."/>
            <person name="Armbrust E.V."/>
            <person name="Aves S.J."/>
            <person name="Beiko R.G."/>
            <person name="Coutinho P."/>
            <person name="Dacks J.B."/>
            <person name="Durnford D.G."/>
            <person name="Fast N.M."/>
            <person name="Green B.R."/>
            <person name="Grisdale C."/>
            <person name="Hempe F."/>
            <person name="Henrissat B."/>
            <person name="Hoppner M.P."/>
            <person name="Ishida K.-I."/>
            <person name="Kim E."/>
            <person name="Koreny L."/>
            <person name="Kroth P.G."/>
            <person name="Liu Y."/>
            <person name="Malik S.-B."/>
            <person name="Maier U.G."/>
            <person name="McRose D."/>
            <person name="Mock T."/>
            <person name="Neilson J.A."/>
            <person name="Onodera N.T."/>
            <person name="Poole A.M."/>
            <person name="Pritham E.J."/>
            <person name="Richards T.A."/>
            <person name="Rocap G."/>
            <person name="Roy S.W."/>
            <person name="Sarai C."/>
            <person name="Schaack S."/>
            <person name="Shirato S."/>
            <person name="Slamovits C.H."/>
            <person name="Spencer D.F."/>
            <person name="Suzuki S."/>
            <person name="Worden A.Z."/>
            <person name="Zauner S."/>
            <person name="Barry K."/>
            <person name="Bell C."/>
            <person name="Bharti A.K."/>
            <person name="Crow J.A."/>
            <person name="Grimwood J."/>
            <person name="Kramer R."/>
            <person name="Lindquist E."/>
            <person name="Lucas S."/>
            <person name="Salamov A."/>
            <person name="McFadden G.I."/>
            <person name="Lane C.E."/>
            <person name="Keeling P.J."/>
            <person name="Gray M.W."/>
            <person name="Grigoriev I.V."/>
            <person name="Archibald J.M."/>
        </authorList>
    </citation>
    <scope>NUCLEOTIDE SEQUENCE</scope>
    <source>
        <strain evidence="4">CCMP2712</strain>
    </source>
</reference>
<dbReference type="EMBL" id="JH992994">
    <property type="protein sequence ID" value="EKX46507.1"/>
    <property type="molecule type" value="Genomic_DNA"/>
</dbReference>
<evidence type="ECO:0000313" key="3">
    <source>
        <dbReference type="EnsemblProtists" id="EKX46507"/>
    </source>
</evidence>
<dbReference type="GeneID" id="17303187"/>
<dbReference type="KEGG" id="gtt:GUITHDRAFT_152390"/>
<reference evidence="2 4" key="1">
    <citation type="journal article" date="2012" name="Nature">
        <title>Algal genomes reveal evolutionary mosaicism and the fate of nucleomorphs.</title>
        <authorList>
            <consortium name="DOE Joint Genome Institute"/>
            <person name="Curtis B.A."/>
            <person name="Tanifuji G."/>
            <person name="Burki F."/>
            <person name="Gruber A."/>
            <person name="Irimia M."/>
            <person name="Maruyama S."/>
            <person name="Arias M.C."/>
            <person name="Ball S.G."/>
            <person name="Gile G.H."/>
            <person name="Hirakawa Y."/>
            <person name="Hopkins J.F."/>
            <person name="Kuo A."/>
            <person name="Rensing S.A."/>
            <person name="Schmutz J."/>
            <person name="Symeonidi A."/>
            <person name="Elias M."/>
            <person name="Eveleigh R.J."/>
            <person name="Herman E.K."/>
            <person name="Klute M.J."/>
            <person name="Nakayama T."/>
            <person name="Obornik M."/>
            <person name="Reyes-Prieto A."/>
            <person name="Armbrust E.V."/>
            <person name="Aves S.J."/>
            <person name="Beiko R.G."/>
            <person name="Coutinho P."/>
            <person name="Dacks J.B."/>
            <person name="Durnford D.G."/>
            <person name="Fast N.M."/>
            <person name="Green B.R."/>
            <person name="Grisdale C.J."/>
            <person name="Hempel F."/>
            <person name="Henrissat B."/>
            <person name="Hoppner M.P."/>
            <person name="Ishida K."/>
            <person name="Kim E."/>
            <person name="Koreny L."/>
            <person name="Kroth P.G."/>
            <person name="Liu Y."/>
            <person name="Malik S.B."/>
            <person name="Maier U.G."/>
            <person name="McRose D."/>
            <person name="Mock T."/>
            <person name="Neilson J.A."/>
            <person name="Onodera N.T."/>
            <person name="Poole A.M."/>
            <person name="Pritham E.J."/>
            <person name="Richards T.A."/>
            <person name="Rocap G."/>
            <person name="Roy S.W."/>
            <person name="Sarai C."/>
            <person name="Schaack S."/>
            <person name="Shirato S."/>
            <person name="Slamovits C.H."/>
            <person name="Spencer D.F."/>
            <person name="Suzuki S."/>
            <person name="Worden A.Z."/>
            <person name="Zauner S."/>
            <person name="Barry K."/>
            <person name="Bell C."/>
            <person name="Bharti A.K."/>
            <person name="Crow J.A."/>
            <person name="Grimwood J."/>
            <person name="Kramer R."/>
            <person name="Lindquist E."/>
            <person name="Lucas S."/>
            <person name="Salamov A."/>
            <person name="McFadden G.I."/>
            <person name="Lane C.E."/>
            <person name="Keeling P.J."/>
            <person name="Gray M.W."/>
            <person name="Grigoriev I.V."/>
            <person name="Archibald J.M."/>
        </authorList>
    </citation>
    <scope>NUCLEOTIDE SEQUENCE</scope>
    <source>
        <strain evidence="2 4">CCMP2712</strain>
    </source>
</reference>
<feature type="region of interest" description="Disordered" evidence="1">
    <location>
        <begin position="68"/>
        <end position="87"/>
    </location>
</feature>
<reference evidence="3" key="3">
    <citation type="submission" date="2015-06" db="UniProtKB">
        <authorList>
            <consortium name="EnsemblProtists"/>
        </authorList>
    </citation>
    <scope>IDENTIFICATION</scope>
</reference>
<dbReference type="AlphaFoldDB" id="L1JDW3"/>
<sequence>MPESSPSEVLVAQEELAVHICEAQEKVQKDIIAKMIFDPSPAPRLRLAAGGEGAPASPAIEEPFARVSESAEKRNPPGENQGVRRRVGIGCNQRQGLKVDSDPLIYSPVSGWEQNGREDEETNCFIPWIDLFLPASSPYGLDRNPLDQVKPLREWNF</sequence>
<keyword evidence="4" id="KW-1185">Reference proteome</keyword>
<dbReference type="EnsemblProtists" id="EKX46507">
    <property type="protein sequence ID" value="EKX46507"/>
    <property type="gene ID" value="GUITHDRAFT_152390"/>
</dbReference>
<dbReference type="Proteomes" id="UP000011087">
    <property type="component" value="Unassembled WGS sequence"/>
</dbReference>
<dbReference type="RefSeq" id="XP_005833487.1">
    <property type="nucleotide sequence ID" value="XM_005833430.1"/>
</dbReference>
<accession>L1JDW3</accession>
<evidence type="ECO:0000313" key="2">
    <source>
        <dbReference type="EMBL" id="EKX46507.1"/>
    </source>
</evidence>
<proteinExistence type="predicted"/>
<dbReference type="HOGENOM" id="CLU_1681267_0_0_1"/>
<evidence type="ECO:0000313" key="4">
    <source>
        <dbReference type="Proteomes" id="UP000011087"/>
    </source>
</evidence>
<protein>
    <submittedName>
        <fullName evidence="2 3">Uncharacterized protein</fullName>
    </submittedName>
</protein>
<dbReference type="PaxDb" id="55529-EKX46507"/>